<dbReference type="InterPro" id="IPR013497">
    <property type="entry name" value="Topo_IA_cen"/>
</dbReference>
<keyword evidence="1" id="KW-0238">DNA-binding</keyword>
<dbReference type="EMBL" id="JBBWWR010000005">
    <property type="protein sequence ID" value="KAK8966719.1"/>
    <property type="molecule type" value="Genomic_DNA"/>
</dbReference>
<evidence type="ECO:0000256" key="3">
    <source>
        <dbReference type="SAM" id="SignalP"/>
    </source>
</evidence>
<dbReference type="InterPro" id="IPR023405">
    <property type="entry name" value="Topo_IA_core_domain"/>
</dbReference>
<proteinExistence type="inferred from homology"/>
<evidence type="ECO:0000256" key="1">
    <source>
        <dbReference type="RuleBase" id="RU362092"/>
    </source>
</evidence>
<dbReference type="InterPro" id="IPR023406">
    <property type="entry name" value="Topo_IA_AS"/>
</dbReference>
<feature type="chain" id="PRO_5046342176" description="DNA topoisomerase" evidence="3">
    <location>
        <begin position="21"/>
        <end position="205"/>
    </location>
</feature>
<dbReference type="SUPFAM" id="SSF56712">
    <property type="entry name" value="Prokaryotic type I DNA topoisomerase"/>
    <property type="match status" value="1"/>
</dbReference>
<feature type="region of interest" description="Disordered" evidence="2">
    <location>
        <begin position="185"/>
        <end position="205"/>
    </location>
</feature>
<organism evidence="5 6">
    <name type="scientific">Platanthera guangdongensis</name>
    <dbReference type="NCBI Taxonomy" id="2320717"/>
    <lineage>
        <taxon>Eukaryota</taxon>
        <taxon>Viridiplantae</taxon>
        <taxon>Streptophyta</taxon>
        <taxon>Embryophyta</taxon>
        <taxon>Tracheophyta</taxon>
        <taxon>Spermatophyta</taxon>
        <taxon>Magnoliopsida</taxon>
        <taxon>Liliopsida</taxon>
        <taxon>Asparagales</taxon>
        <taxon>Orchidaceae</taxon>
        <taxon>Orchidoideae</taxon>
        <taxon>Orchideae</taxon>
        <taxon>Orchidinae</taxon>
        <taxon>Platanthera</taxon>
    </lineage>
</organism>
<comment type="caution">
    <text evidence="5">The sequence shown here is derived from an EMBL/GenBank/DDBJ whole genome shotgun (WGS) entry which is preliminary data.</text>
</comment>
<evidence type="ECO:0000259" key="4">
    <source>
        <dbReference type="Pfam" id="PF01131"/>
    </source>
</evidence>
<protein>
    <recommendedName>
        <fullName evidence="1">DNA topoisomerase</fullName>
        <ecNumber evidence="1">5.6.2.1</ecNumber>
    </recommendedName>
</protein>
<accession>A0ABR2MRA5</accession>
<name>A0ABR2MRA5_9ASPA</name>
<keyword evidence="3" id="KW-0732">Signal</keyword>
<evidence type="ECO:0000313" key="6">
    <source>
        <dbReference type="Proteomes" id="UP001412067"/>
    </source>
</evidence>
<keyword evidence="1" id="KW-0413">Isomerase</keyword>
<dbReference type="Gene3D" id="1.10.290.10">
    <property type="entry name" value="Topoisomerase I, domain 4"/>
    <property type="match status" value="1"/>
</dbReference>
<gene>
    <name evidence="5" type="ORF">KSP40_PGU017501</name>
</gene>
<dbReference type="PANTHER" id="PTHR11390:SF21">
    <property type="entry name" value="DNA TOPOISOMERASE 3-ALPHA"/>
    <property type="match status" value="1"/>
</dbReference>
<evidence type="ECO:0000313" key="5">
    <source>
        <dbReference type="EMBL" id="KAK8966719.1"/>
    </source>
</evidence>
<comment type="similarity">
    <text evidence="1">Belongs to the type IA topoisomerase family.</text>
</comment>
<sequence>MFSLLLYSSLSSGFLPQAFAQVCSHPCGATIGEIDLRIGASFTRFQTMLLRDAFVLDLVADDRNIVLSYGPCQVAEELYQAGFISYPRTETDGFSVNTDLQAIVRDQLAHPTWGSYAERLLDPEARLWRNPSNGGHDDKAHPPIHPTKSSSDFYSAALPPFVFLLGNSNRFAIHPSGLMRSPMVEEKNLDPENDDIKKKHDQELD</sequence>
<comment type="catalytic activity">
    <reaction evidence="1">
        <text>ATP-independent breakage of single-stranded DNA, followed by passage and rejoining.</text>
        <dbReference type="EC" id="5.6.2.1"/>
    </reaction>
</comment>
<keyword evidence="1" id="KW-0799">Topoisomerase</keyword>
<keyword evidence="6" id="KW-1185">Reference proteome</keyword>
<dbReference type="Pfam" id="PF01131">
    <property type="entry name" value="Topoisom_bac"/>
    <property type="match status" value="1"/>
</dbReference>
<reference evidence="5 6" key="1">
    <citation type="journal article" date="2022" name="Nat. Plants">
        <title>Genomes of leafy and leafless Platanthera orchids illuminate the evolution of mycoheterotrophy.</title>
        <authorList>
            <person name="Li M.H."/>
            <person name="Liu K.W."/>
            <person name="Li Z."/>
            <person name="Lu H.C."/>
            <person name="Ye Q.L."/>
            <person name="Zhang D."/>
            <person name="Wang J.Y."/>
            <person name="Li Y.F."/>
            <person name="Zhong Z.M."/>
            <person name="Liu X."/>
            <person name="Yu X."/>
            <person name="Liu D.K."/>
            <person name="Tu X.D."/>
            <person name="Liu B."/>
            <person name="Hao Y."/>
            <person name="Liao X.Y."/>
            <person name="Jiang Y.T."/>
            <person name="Sun W.H."/>
            <person name="Chen J."/>
            <person name="Chen Y.Q."/>
            <person name="Ai Y."/>
            <person name="Zhai J.W."/>
            <person name="Wu S.S."/>
            <person name="Zhou Z."/>
            <person name="Hsiao Y.Y."/>
            <person name="Wu W.L."/>
            <person name="Chen Y.Y."/>
            <person name="Lin Y.F."/>
            <person name="Hsu J.L."/>
            <person name="Li C.Y."/>
            <person name="Wang Z.W."/>
            <person name="Zhao X."/>
            <person name="Zhong W.Y."/>
            <person name="Ma X.K."/>
            <person name="Ma L."/>
            <person name="Huang J."/>
            <person name="Chen G.Z."/>
            <person name="Huang M.Z."/>
            <person name="Huang L."/>
            <person name="Peng D.H."/>
            <person name="Luo Y.B."/>
            <person name="Zou S.Q."/>
            <person name="Chen S.P."/>
            <person name="Lan S."/>
            <person name="Tsai W.C."/>
            <person name="Van de Peer Y."/>
            <person name="Liu Z.J."/>
        </authorList>
    </citation>
    <scope>NUCLEOTIDE SEQUENCE [LARGE SCALE GENOMIC DNA]</scope>
    <source>
        <strain evidence="5">Lor288</strain>
    </source>
</reference>
<feature type="signal peptide" evidence="3">
    <location>
        <begin position="1"/>
        <end position="20"/>
    </location>
</feature>
<dbReference type="PANTHER" id="PTHR11390">
    <property type="entry name" value="PROKARYOTIC DNA TOPOISOMERASE"/>
    <property type="match status" value="1"/>
</dbReference>
<dbReference type="Proteomes" id="UP001412067">
    <property type="component" value="Unassembled WGS sequence"/>
</dbReference>
<feature type="domain" description="Topo IA-type catalytic" evidence="4">
    <location>
        <begin position="73"/>
        <end position="151"/>
    </location>
</feature>
<dbReference type="InterPro" id="IPR000380">
    <property type="entry name" value="Topo_IA"/>
</dbReference>
<comment type="function">
    <text evidence="1">Introduces a single-strand break via transesterification at a target site in duplex DNA. Releases the supercoiling and torsional tension of DNA introduced during the DNA replication and transcription by transiently cleaving and rejoining one strand of the DNA duplex. The scissile phosphodiester is attacked by the catalytic tyrosine of the enzyme, resulting in the formation of a DNA-(5'-phosphotyrosyl)-enzyme intermediate and the expulsion of a 3'-OH DNA strand.</text>
</comment>
<dbReference type="InterPro" id="IPR013826">
    <property type="entry name" value="Topo_IA_cen_sub3"/>
</dbReference>
<dbReference type="PROSITE" id="PS00396">
    <property type="entry name" value="TOPO_IA_1"/>
    <property type="match status" value="1"/>
</dbReference>
<evidence type="ECO:0000256" key="2">
    <source>
        <dbReference type="SAM" id="MobiDB-lite"/>
    </source>
</evidence>
<dbReference type="EC" id="5.6.2.1" evidence="1"/>
<feature type="region of interest" description="Disordered" evidence="2">
    <location>
        <begin position="127"/>
        <end position="148"/>
    </location>
</feature>